<reference evidence="2" key="1">
    <citation type="submission" date="2023-05" db="EMBL/GenBank/DDBJ databases">
        <title>Nepenthes gracilis genome sequencing.</title>
        <authorList>
            <person name="Fukushima K."/>
        </authorList>
    </citation>
    <scope>NUCLEOTIDE SEQUENCE</scope>
    <source>
        <strain evidence="2">SING2019-196</strain>
    </source>
</reference>
<evidence type="ECO:0000313" key="2">
    <source>
        <dbReference type="EMBL" id="GMH00010.1"/>
    </source>
</evidence>
<sequence length="157" mass="17622">MTANGGSWFSCCCASTIVTVQMEVAAVVGKNPAIKYAIRLFEKLRIFRMLQNLTANTRGRPTPQMNKDKSQKPQERKEKCPILKKCMSSSGKCNRMEECEDVMMSKEKTLRRLQRLQSTSSDLPKEKVHLIFAAFPSLKGSFALSSKPIQDASSIEL</sequence>
<feature type="compositionally biased region" description="Basic and acidic residues" evidence="1">
    <location>
        <begin position="66"/>
        <end position="78"/>
    </location>
</feature>
<gene>
    <name evidence="2" type="ORF">Nepgr_001849</name>
</gene>
<accession>A0AAD3P6V5</accession>
<dbReference type="EMBL" id="BSYO01000001">
    <property type="protein sequence ID" value="GMH00010.1"/>
    <property type="molecule type" value="Genomic_DNA"/>
</dbReference>
<feature type="compositionally biased region" description="Polar residues" evidence="1">
    <location>
        <begin position="55"/>
        <end position="65"/>
    </location>
</feature>
<proteinExistence type="predicted"/>
<dbReference type="AlphaFoldDB" id="A0AAD3P6V5"/>
<organism evidence="2 3">
    <name type="scientific">Nepenthes gracilis</name>
    <name type="common">Slender pitcher plant</name>
    <dbReference type="NCBI Taxonomy" id="150966"/>
    <lineage>
        <taxon>Eukaryota</taxon>
        <taxon>Viridiplantae</taxon>
        <taxon>Streptophyta</taxon>
        <taxon>Embryophyta</taxon>
        <taxon>Tracheophyta</taxon>
        <taxon>Spermatophyta</taxon>
        <taxon>Magnoliopsida</taxon>
        <taxon>eudicotyledons</taxon>
        <taxon>Gunneridae</taxon>
        <taxon>Pentapetalae</taxon>
        <taxon>Caryophyllales</taxon>
        <taxon>Nepenthaceae</taxon>
        <taxon>Nepenthes</taxon>
    </lineage>
</organism>
<dbReference type="Proteomes" id="UP001279734">
    <property type="component" value="Unassembled WGS sequence"/>
</dbReference>
<keyword evidence="3" id="KW-1185">Reference proteome</keyword>
<evidence type="ECO:0000313" key="3">
    <source>
        <dbReference type="Proteomes" id="UP001279734"/>
    </source>
</evidence>
<name>A0AAD3P6V5_NEPGR</name>
<comment type="caution">
    <text evidence="2">The sequence shown here is derived from an EMBL/GenBank/DDBJ whole genome shotgun (WGS) entry which is preliminary data.</text>
</comment>
<feature type="region of interest" description="Disordered" evidence="1">
    <location>
        <begin position="55"/>
        <end position="78"/>
    </location>
</feature>
<protein>
    <submittedName>
        <fullName evidence="2">Uncharacterized protein</fullName>
    </submittedName>
</protein>
<evidence type="ECO:0000256" key="1">
    <source>
        <dbReference type="SAM" id="MobiDB-lite"/>
    </source>
</evidence>